<feature type="binding site" evidence="6">
    <location>
        <position position="193"/>
    </location>
    <ligand>
        <name>Zn(2+)</name>
        <dbReference type="ChEBI" id="CHEBI:29105"/>
        <note>catalytic</note>
    </ligand>
</feature>
<keyword evidence="7" id="KW-0732">Signal</keyword>
<comment type="cofactor">
    <cofactor evidence="6">
        <name>Zn(2+)</name>
        <dbReference type="ChEBI" id="CHEBI:29105"/>
    </cofactor>
    <text evidence="6">Binds 1 zinc ion per subunit.</text>
</comment>
<protein>
    <recommendedName>
        <fullName evidence="8">Peptidase M12A domain-containing protein</fullName>
    </recommendedName>
</protein>
<dbReference type="InterPro" id="IPR034035">
    <property type="entry name" value="Astacin-like_dom"/>
</dbReference>
<feature type="binding site" evidence="6">
    <location>
        <position position="189"/>
    </location>
    <ligand>
        <name>Zn(2+)</name>
        <dbReference type="ChEBI" id="CHEBI:29105"/>
        <note>catalytic</note>
    </ligand>
</feature>
<feature type="signal peptide" evidence="7">
    <location>
        <begin position="1"/>
        <end position="24"/>
    </location>
</feature>
<dbReference type="InterPro" id="IPR001506">
    <property type="entry name" value="Peptidase_M12A"/>
</dbReference>
<dbReference type="OrthoDB" id="8455098at2"/>
<organism evidence="9 10">
    <name type="scientific">Flavivirga rizhaonensis</name>
    <dbReference type="NCBI Taxonomy" id="2559571"/>
    <lineage>
        <taxon>Bacteria</taxon>
        <taxon>Pseudomonadati</taxon>
        <taxon>Bacteroidota</taxon>
        <taxon>Flavobacteriia</taxon>
        <taxon>Flavobacteriales</taxon>
        <taxon>Flavobacteriaceae</taxon>
        <taxon>Flavivirga</taxon>
    </lineage>
</organism>
<feature type="chain" id="PRO_5020774209" description="Peptidase M12A domain-containing protein" evidence="7">
    <location>
        <begin position="25"/>
        <end position="477"/>
    </location>
</feature>
<dbReference type="Proteomes" id="UP000307602">
    <property type="component" value="Unassembled WGS sequence"/>
</dbReference>
<dbReference type="SUPFAM" id="SSF55486">
    <property type="entry name" value="Metalloproteases ('zincins'), catalytic domain"/>
    <property type="match status" value="1"/>
</dbReference>
<keyword evidence="2 6" id="KW-0479">Metal-binding</keyword>
<dbReference type="PANTHER" id="PTHR10127">
    <property type="entry name" value="DISCOIDIN, CUB, EGF, LAMININ , AND ZINC METALLOPROTEASE DOMAIN CONTAINING"/>
    <property type="match status" value="1"/>
</dbReference>
<sequence length="477" mass="53021">MKNKFSIVKLFLVFVIPLFLFHNCSENMEEGEINRPEDSINVTPEQAYPNFIGEIVTINYRGVDIKVMKKGNKYIFQGDIIIAQEDLDKDRDKSFNKSAVESGSAYRWPCNIVYYTINNNLPAQNRVTDAIAHWEANTSLTFIQRTTQSDYIEFISAAAGSCFSDWIGKKGGRQEIGLGSGCLTGNTIHEIGHAIGFFHEQTRQDRDNHVQIHYDNIISGATANFDRYTTRTSTGEDIGSFDFGSIMMYGSDFFSSNGQPTITRLDGSTFNVQRNGLSAGDIVGANYLYPKQTISGSQLICGNSTKTYTLTNGGSSVTWQVPSYLQILSQSNTSITVRPTSSTISGSGYVRAITSCNTVQKNIWVGTQYIEDIQFSNGIGEEWYFCSSHTNNQYDLYPKIQGNTYQVRLLSFPSLNVLYTSSTTTSSFGTLNYTPSPGWYVFEARMTNSCGTSQWLGYEVEFVDCNQGGGQGEGGEF</sequence>
<evidence type="ECO:0000256" key="4">
    <source>
        <dbReference type="ARBA" id="ARBA00022833"/>
    </source>
</evidence>
<keyword evidence="5 6" id="KW-0482">Metalloprotease</keyword>
<dbReference type="GO" id="GO:0004222">
    <property type="term" value="F:metalloendopeptidase activity"/>
    <property type="evidence" value="ECO:0007669"/>
    <property type="project" value="UniProtKB-UniRule"/>
</dbReference>
<dbReference type="AlphaFoldDB" id="A0A4S1DXK7"/>
<evidence type="ECO:0000259" key="8">
    <source>
        <dbReference type="PROSITE" id="PS51864"/>
    </source>
</evidence>
<dbReference type="RefSeq" id="WP_135876925.1">
    <property type="nucleotide sequence ID" value="NZ_SRSO01000010.1"/>
</dbReference>
<evidence type="ECO:0000256" key="1">
    <source>
        <dbReference type="ARBA" id="ARBA00022670"/>
    </source>
</evidence>
<evidence type="ECO:0000256" key="2">
    <source>
        <dbReference type="ARBA" id="ARBA00022723"/>
    </source>
</evidence>
<dbReference type="PANTHER" id="PTHR10127:SF780">
    <property type="entry name" value="METALLOENDOPEPTIDASE"/>
    <property type="match status" value="1"/>
</dbReference>
<evidence type="ECO:0000256" key="5">
    <source>
        <dbReference type="ARBA" id="ARBA00023049"/>
    </source>
</evidence>
<dbReference type="SMART" id="SM00235">
    <property type="entry name" value="ZnMc"/>
    <property type="match status" value="1"/>
</dbReference>
<evidence type="ECO:0000256" key="7">
    <source>
        <dbReference type="SAM" id="SignalP"/>
    </source>
</evidence>
<dbReference type="InterPro" id="IPR024079">
    <property type="entry name" value="MetalloPept_cat_dom_sf"/>
</dbReference>
<feature type="binding site" evidence="6">
    <location>
        <position position="199"/>
    </location>
    <ligand>
        <name>Zn(2+)</name>
        <dbReference type="ChEBI" id="CHEBI:29105"/>
        <note>catalytic</note>
    </ligand>
</feature>
<evidence type="ECO:0000256" key="6">
    <source>
        <dbReference type="PROSITE-ProRule" id="PRU01211"/>
    </source>
</evidence>
<dbReference type="CDD" id="cd04280">
    <property type="entry name" value="ZnMc_astacin_like"/>
    <property type="match status" value="1"/>
</dbReference>
<dbReference type="InterPro" id="IPR006026">
    <property type="entry name" value="Peptidase_Metallo"/>
</dbReference>
<gene>
    <name evidence="9" type="ORF">EM932_09390</name>
</gene>
<accession>A0A4S1DXK7</accession>
<dbReference type="GO" id="GO:0006508">
    <property type="term" value="P:proteolysis"/>
    <property type="evidence" value="ECO:0007669"/>
    <property type="project" value="UniProtKB-KW"/>
</dbReference>
<evidence type="ECO:0000256" key="3">
    <source>
        <dbReference type="ARBA" id="ARBA00022801"/>
    </source>
</evidence>
<evidence type="ECO:0000313" key="9">
    <source>
        <dbReference type="EMBL" id="TGV02916.1"/>
    </source>
</evidence>
<name>A0A4S1DXK7_9FLAO</name>
<proteinExistence type="predicted"/>
<evidence type="ECO:0000313" key="10">
    <source>
        <dbReference type="Proteomes" id="UP000307602"/>
    </source>
</evidence>
<dbReference type="Gene3D" id="3.40.390.10">
    <property type="entry name" value="Collagenase (Catalytic Domain)"/>
    <property type="match status" value="1"/>
</dbReference>
<reference evidence="9 10" key="1">
    <citation type="submission" date="2019-04" db="EMBL/GenBank/DDBJ databases">
        <authorList>
            <person name="Liu A."/>
        </authorList>
    </citation>
    <scope>NUCLEOTIDE SEQUENCE [LARGE SCALE GENOMIC DNA]</scope>
    <source>
        <strain evidence="9 10">RZ03</strain>
    </source>
</reference>
<keyword evidence="4 6" id="KW-0862">Zinc</keyword>
<dbReference type="PRINTS" id="PR00480">
    <property type="entry name" value="ASTACIN"/>
</dbReference>
<keyword evidence="10" id="KW-1185">Reference proteome</keyword>
<feature type="active site" evidence="6">
    <location>
        <position position="190"/>
    </location>
</feature>
<comment type="caution">
    <text evidence="6">Lacks conserved residue(s) required for the propagation of feature annotation.</text>
</comment>
<keyword evidence="3 6" id="KW-0378">Hydrolase</keyword>
<keyword evidence="1 6" id="KW-0645">Protease</keyword>
<comment type="caution">
    <text evidence="9">The sequence shown here is derived from an EMBL/GenBank/DDBJ whole genome shotgun (WGS) entry which is preliminary data.</text>
</comment>
<dbReference type="Pfam" id="PF01400">
    <property type="entry name" value="Astacin"/>
    <property type="match status" value="1"/>
</dbReference>
<dbReference type="EMBL" id="SRSO01000010">
    <property type="protein sequence ID" value="TGV02916.1"/>
    <property type="molecule type" value="Genomic_DNA"/>
</dbReference>
<dbReference type="GO" id="GO:0008270">
    <property type="term" value="F:zinc ion binding"/>
    <property type="evidence" value="ECO:0007669"/>
    <property type="project" value="UniProtKB-UniRule"/>
</dbReference>
<dbReference type="PROSITE" id="PS51864">
    <property type="entry name" value="ASTACIN"/>
    <property type="match status" value="1"/>
</dbReference>
<feature type="domain" description="Peptidase M12A" evidence="8">
    <location>
        <begin position="98"/>
        <end position="291"/>
    </location>
</feature>